<dbReference type="AlphaFoldDB" id="A0A8H7MC77"/>
<keyword evidence="4" id="KW-1133">Transmembrane helix</keyword>
<dbReference type="PANTHER" id="PTHR43083">
    <property type="entry name" value="MANNAN POLYMERASE II"/>
    <property type="match status" value="1"/>
</dbReference>
<dbReference type="GO" id="GO:0000136">
    <property type="term" value="C:mannan polymerase complex"/>
    <property type="evidence" value="ECO:0007669"/>
    <property type="project" value="TreeGrafter"/>
</dbReference>
<protein>
    <recommendedName>
        <fullName evidence="11">Mannan polymerase II complex ANP1 subunit</fullName>
    </recommendedName>
</protein>
<dbReference type="SUPFAM" id="SSF53448">
    <property type="entry name" value="Nucleotide-diphospho-sugar transferases"/>
    <property type="match status" value="1"/>
</dbReference>
<dbReference type="OrthoDB" id="204164at2759"/>
<evidence type="ECO:0000313" key="9">
    <source>
        <dbReference type="EMBL" id="KAF9693456.1"/>
    </source>
</evidence>
<sequence length="564" mass="63130">MFACKTSALLTMKSTHYIDPLKQLKGGFFARVVALAVQTSTAERAQTPTVTSVVSGHGPTRDDKRHYLSSPVAPPLHRRTAQQAVPTTTLATPQSPSPLPLPSQSQSPLLHTQRQRRNTGDVRARSSSIRISQARGGDDEDNDTPPAGFARLKMLPHMAAGKGGYSWKAARARIPPYRQMAHTARSPRFLVPLAIVTAVVLLWRSMGTAASEVQRFYCFGPSKPPMRMTPNENEEWYGHLTTPVVFNHRKAVEINSTDIQHVNLDPIKSTTDAARNKEKILILTPLRDASYYLAKYFDLLTQLTYPHDLIDLAFLVGDTTDDTMAALAMELERIQNNPDIAFRSTMIVEKSFGVTTGQSVEERHGFAAQGPRRKAMGKARNYLLSTAMKPDHSWVYWRDVDIVENPPNIIEDFVMHDRDVLVPNIWFHRYKEENGKMVDIEGRFDYNSWQESPDALKLASTLDKDVVLAEGYKEYKTNRIYMAKMGDRHADPHAEIPLDGIGGVNILVKADVHRSGINFPAYAFENQAETEGFAKMAKRAGYGVYGLPNYVVWHIDTDEKPGNA</sequence>
<gene>
    <name evidence="9" type="ORF">EKO04_008466</name>
</gene>
<evidence type="ECO:0000256" key="7">
    <source>
        <dbReference type="ARBA" id="ARBA00037964"/>
    </source>
</evidence>
<keyword evidence="6" id="KW-0472">Membrane</keyword>
<keyword evidence="2" id="KW-0812">Transmembrane</keyword>
<dbReference type="GO" id="GO:0000009">
    <property type="term" value="F:alpha-1,6-mannosyltransferase activity"/>
    <property type="evidence" value="ECO:0007669"/>
    <property type="project" value="TreeGrafter"/>
</dbReference>
<evidence type="ECO:0000256" key="3">
    <source>
        <dbReference type="ARBA" id="ARBA00022968"/>
    </source>
</evidence>
<name>A0A8H7MC77_9PLEO</name>
<evidence type="ECO:0000256" key="2">
    <source>
        <dbReference type="ARBA" id="ARBA00022692"/>
    </source>
</evidence>
<dbReference type="Pfam" id="PF03452">
    <property type="entry name" value="Anp1"/>
    <property type="match status" value="1"/>
</dbReference>
<keyword evidence="3" id="KW-0735">Signal-anchor</keyword>
<feature type="compositionally biased region" description="Low complexity" evidence="8">
    <location>
        <begin position="125"/>
        <end position="135"/>
    </location>
</feature>
<evidence type="ECO:0008006" key="11">
    <source>
        <dbReference type="Google" id="ProtNLM"/>
    </source>
</evidence>
<dbReference type="GO" id="GO:0006487">
    <property type="term" value="P:protein N-linked glycosylation"/>
    <property type="evidence" value="ECO:0007669"/>
    <property type="project" value="TreeGrafter"/>
</dbReference>
<reference evidence="9" key="1">
    <citation type="submission" date="2018-12" db="EMBL/GenBank/DDBJ databases">
        <authorList>
            <person name="Syme R.A."/>
            <person name="Farfan-Caceres L."/>
            <person name="Lichtenzveig J."/>
        </authorList>
    </citation>
    <scope>NUCLEOTIDE SEQUENCE</scope>
    <source>
        <strain evidence="9">Al4</strain>
    </source>
</reference>
<feature type="region of interest" description="Disordered" evidence="8">
    <location>
        <begin position="41"/>
        <end position="149"/>
    </location>
</feature>
<feature type="compositionally biased region" description="Low complexity" evidence="8">
    <location>
        <begin position="102"/>
        <end position="112"/>
    </location>
</feature>
<evidence type="ECO:0000256" key="1">
    <source>
        <dbReference type="ARBA" id="ARBA00004323"/>
    </source>
</evidence>
<organism evidence="9 10">
    <name type="scientific">Ascochyta lentis</name>
    <dbReference type="NCBI Taxonomy" id="205686"/>
    <lineage>
        <taxon>Eukaryota</taxon>
        <taxon>Fungi</taxon>
        <taxon>Dikarya</taxon>
        <taxon>Ascomycota</taxon>
        <taxon>Pezizomycotina</taxon>
        <taxon>Dothideomycetes</taxon>
        <taxon>Pleosporomycetidae</taxon>
        <taxon>Pleosporales</taxon>
        <taxon>Pleosporineae</taxon>
        <taxon>Didymellaceae</taxon>
        <taxon>Ascochyta</taxon>
    </lineage>
</organism>
<evidence type="ECO:0000256" key="6">
    <source>
        <dbReference type="ARBA" id="ARBA00023136"/>
    </source>
</evidence>
<accession>A0A8H7MC77</accession>
<dbReference type="PANTHER" id="PTHR43083:SF4">
    <property type="entry name" value="N-GLYCOSYL-TRANSFERASE (AFU_ORTHOLOGUE AFUA_4G06870)"/>
    <property type="match status" value="1"/>
</dbReference>
<evidence type="ECO:0000313" key="10">
    <source>
        <dbReference type="Proteomes" id="UP000651452"/>
    </source>
</evidence>
<dbReference type="FunFam" id="3.90.550.10:FF:000017">
    <property type="entry name" value="Mannan polymerase II complex ANP1 subunit"/>
    <property type="match status" value="1"/>
</dbReference>
<proteinExistence type="inferred from homology"/>
<feature type="compositionally biased region" description="Polar residues" evidence="8">
    <location>
        <begin position="41"/>
        <end position="54"/>
    </location>
</feature>
<evidence type="ECO:0000256" key="4">
    <source>
        <dbReference type="ARBA" id="ARBA00022989"/>
    </source>
</evidence>
<keyword evidence="10" id="KW-1185">Reference proteome</keyword>
<evidence type="ECO:0000256" key="5">
    <source>
        <dbReference type="ARBA" id="ARBA00023034"/>
    </source>
</evidence>
<dbReference type="GO" id="GO:0000032">
    <property type="term" value="P:cell wall mannoprotein biosynthetic process"/>
    <property type="evidence" value="ECO:0007669"/>
    <property type="project" value="TreeGrafter"/>
</dbReference>
<comment type="subcellular location">
    <subcellularLocation>
        <location evidence="1">Golgi apparatus membrane</location>
        <topology evidence="1">Single-pass type II membrane protein</topology>
    </subcellularLocation>
</comment>
<comment type="caution">
    <text evidence="9">The sequence shown here is derived from an EMBL/GenBank/DDBJ whole genome shotgun (WGS) entry which is preliminary data.</text>
</comment>
<dbReference type="InterPro" id="IPR029044">
    <property type="entry name" value="Nucleotide-diphossugar_trans"/>
</dbReference>
<keyword evidence="5" id="KW-0333">Golgi apparatus</keyword>
<dbReference type="InterPro" id="IPR052086">
    <property type="entry name" value="Mannan_Polymerase_Subunit"/>
</dbReference>
<reference evidence="9" key="2">
    <citation type="submission" date="2020-09" db="EMBL/GenBank/DDBJ databases">
        <title>Reference genome assembly for Australian Ascochyta lentis isolate Al4.</title>
        <authorList>
            <person name="Lee R.C."/>
            <person name="Farfan-Caceres L.M."/>
            <person name="Debler J.W."/>
            <person name="Williams A.H."/>
            <person name="Henares B.M."/>
        </authorList>
    </citation>
    <scope>NUCLEOTIDE SEQUENCE</scope>
    <source>
        <strain evidence="9">Al4</strain>
    </source>
</reference>
<dbReference type="EMBL" id="RZGK01000015">
    <property type="protein sequence ID" value="KAF9693456.1"/>
    <property type="molecule type" value="Genomic_DNA"/>
</dbReference>
<dbReference type="Proteomes" id="UP000651452">
    <property type="component" value="Unassembled WGS sequence"/>
</dbReference>
<comment type="similarity">
    <text evidence="7">Belongs to the ANP1/MMN9/VAN1 family.</text>
</comment>
<evidence type="ECO:0000256" key="8">
    <source>
        <dbReference type="SAM" id="MobiDB-lite"/>
    </source>
</evidence>
<dbReference type="Gene3D" id="3.90.550.10">
    <property type="entry name" value="Spore Coat Polysaccharide Biosynthesis Protein SpsA, Chain A"/>
    <property type="match status" value="1"/>
</dbReference>